<protein>
    <submittedName>
        <fullName evidence="7">Unannotated protein</fullName>
    </submittedName>
</protein>
<dbReference type="GO" id="GO:0008483">
    <property type="term" value="F:transaminase activity"/>
    <property type="evidence" value="ECO:0007669"/>
    <property type="project" value="UniProtKB-KW"/>
</dbReference>
<dbReference type="SUPFAM" id="SSF53383">
    <property type="entry name" value="PLP-dependent transferases"/>
    <property type="match status" value="1"/>
</dbReference>
<evidence type="ECO:0000256" key="5">
    <source>
        <dbReference type="ARBA" id="ARBA00022898"/>
    </source>
</evidence>
<dbReference type="EMBL" id="CAFBQV010000071">
    <property type="protein sequence ID" value="CAB5063648.1"/>
    <property type="molecule type" value="Genomic_DNA"/>
</dbReference>
<evidence type="ECO:0000256" key="3">
    <source>
        <dbReference type="ARBA" id="ARBA00022576"/>
    </source>
</evidence>
<dbReference type="Pfam" id="PF00155">
    <property type="entry name" value="Aminotran_1_2"/>
    <property type="match status" value="1"/>
</dbReference>
<evidence type="ECO:0000256" key="1">
    <source>
        <dbReference type="ARBA" id="ARBA00001933"/>
    </source>
</evidence>
<dbReference type="InterPro" id="IPR004839">
    <property type="entry name" value="Aminotransferase_I/II_large"/>
</dbReference>
<dbReference type="InterPro" id="IPR015422">
    <property type="entry name" value="PyrdxlP-dep_Trfase_small"/>
</dbReference>
<dbReference type="PANTHER" id="PTHR46383:SF1">
    <property type="entry name" value="ASPARTATE AMINOTRANSFERASE"/>
    <property type="match status" value="1"/>
</dbReference>
<evidence type="ECO:0000313" key="7">
    <source>
        <dbReference type="EMBL" id="CAB5063648.1"/>
    </source>
</evidence>
<sequence>MPEGGMFIMLDVRKTKLTGEEFAWQLLNEQNVSVMPGESFGKGGAGHIRIALTVEAEVLRIACDRIKKLADQLCAEIN</sequence>
<name>A0A6J7UGZ3_9ZZZZ</name>
<comment type="cofactor">
    <cofactor evidence="1">
        <name>pyridoxal 5'-phosphate</name>
        <dbReference type="ChEBI" id="CHEBI:597326"/>
    </cofactor>
</comment>
<evidence type="ECO:0000256" key="2">
    <source>
        <dbReference type="ARBA" id="ARBA00007441"/>
    </source>
</evidence>
<organism evidence="7">
    <name type="scientific">freshwater metagenome</name>
    <dbReference type="NCBI Taxonomy" id="449393"/>
    <lineage>
        <taxon>unclassified sequences</taxon>
        <taxon>metagenomes</taxon>
        <taxon>ecological metagenomes</taxon>
    </lineage>
</organism>
<dbReference type="Gene3D" id="3.90.1150.10">
    <property type="entry name" value="Aspartate Aminotransferase, domain 1"/>
    <property type="match status" value="1"/>
</dbReference>
<reference evidence="7" key="1">
    <citation type="submission" date="2020-05" db="EMBL/GenBank/DDBJ databases">
        <authorList>
            <person name="Chiriac C."/>
            <person name="Salcher M."/>
            <person name="Ghai R."/>
            <person name="Kavagutti S V."/>
        </authorList>
    </citation>
    <scope>NUCLEOTIDE SEQUENCE</scope>
</reference>
<evidence type="ECO:0000256" key="4">
    <source>
        <dbReference type="ARBA" id="ARBA00022679"/>
    </source>
</evidence>
<gene>
    <name evidence="7" type="ORF">UFOPK4345_00577</name>
</gene>
<dbReference type="InterPro" id="IPR050596">
    <property type="entry name" value="AspAT/PAT-like"/>
</dbReference>
<proteinExistence type="inferred from homology"/>
<dbReference type="PANTHER" id="PTHR46383">
    <property type="entry name" value="ASPARTATE AMINOTRANSFERASE"/>
    <property type="match status" value="1"/>
</dbReference>
<keyword evidence="5" id="KW-0663">Pyridoxal phosphate</keyword>
<comment type="similarity">
    <text evidence="2">Belongs to the class-I pyridoxal-phosphate-dependent aminotransferase family.</text>
</comment>
<keyword evidence="3" id="KW-0032">Aminotransferase</keyword>
<dbReference type="GO" id="GO:0030170">
    <property type="term" value="F:pyridoxal phosphate binding"/>
    <property type="evidence" value="ECO:0007669"/>
    <property type="project" value="InterPro"/>
</dbReference>
<accession>A0A6J7UGZ3</accession>
<feature type="domain" description="Aminotransferase class I/classII large" evidence="6">
    <location>
        <begin position="2"/>
        <end position="66"/>
    </location>
</feature>
<dbReference type="InterPro" id="IPR015424">
    <property type="entry name" value="PyrdxlP-dep_Trfase"/>
</dbReference>
<keyword evidence="4" id="KW-0808">Transferase</keyword>
<dbReference type="AlphaFoldDB" id="A0A6J7UGZ3"/>
<evidence type="ECO:0000259" key="6">
    <source>
        <dbReference type="Pfam" id="PF00155"/>
    </source>
</evidence>
<dbReference type="GO" id="GO:0006520">
    <property type="term" value="P:amino acid metabolic process"/>
    <property type="evidence" value="ECO:0007669"/>
    <property type="project" value="InterPro"/>
</dbReference>